<protein>
    <submittedName>
        <fullName evidence="4">ABC transporter substrate-binding protein</fullName>
    </submittedName>
</protein>
<dbReference type="PANTHER" id="PTHR30483">
    <property type="entry name" value="LEUCINE-SPECIFIC-BINDING PROTEIN"/>
    <property type="match status" value="1"/>
</dbReference>
<name>A0ABW3FN41_9PSEU</name>
<evidence type="ECO:0000313" key="4">
    <source>
        <dbReference type="EMBL" id="MFD0918660.1"/>
    </source>
</evidence>
<evidence type="ECO:0000259" key="3">
    <source>
        <dbReference type="Pfam" id="PF13458"/>
    </source>
</evidence>
<evidence type="ECO:0000256" key="2">
    <source>
        <dbReference type="ARBA" id="ARBA00022729"/>
    </source>
</evidence>
<organism evidence="4 5">
    <name type="scientific">Saccharopolyspora rosea</name>
    <dbReference type="NCBI Taxonomy" id="524884"/>
    <lineage>
        <taxon>Bacteria</taxon>
        <taxon>Bacillati</taxon>
        <taxon>Actinomycetota</taxon>
        <taxon>Actinomycetes</taxon>
        <taxon>Pseudonocardiales</taxon>
        <taxon>Pseudonocardiaceae</taxon>
        <taxon>Saccharopolyspora</taxon>
    </lineage>
</organism>
<keyword evidence="5" id="KW-1185">Reference proteome</keyword>
<dbReference type="RefSeq" id="WP_345600922.1">
    <property type="nucleotide sequence ID" value="NZ_BAABLT010000022.1"/>
</dbReference>
<dbReference type="PANTHER" id="PTHR30483:SF37">
    <property type="entry name" value="ABC TRANSPORTER SUBSTRATE-BINDING PROTEIN"/>
    <property type="match status" value="1"/>
</dbReference>
<dbReference type="Gene3D" id="3.40.50.2300">
    <property type="match status" value="3"/>
</dbReference>
<reference evidence="5" key="1">
    <citation type="journal article" date="2019" name="Int. J. Syst. Evol. Microbiol.">
        <title>The Global Catalogue of Microorganisms (GCM) 10K type strain sequencing project: providing services to taxonomists for standard genome sequencing and annotation.</title>
        <authorList>
            <consortium name="The Broad Institute Genomics Platform"/>
            <consortium name="The Broad Institute Genome Sequencing Center for Infectious Disease"/>
            <person name="Wu L."/>
            <person name="Ma J."/>
        </authorList>
    </citation>
    <scope>NUCLEOTIDE SEQUENCE [LARGE SCALE GENOMIC DNA]</scope>
    <source>
        <strain evidence="5">CCUG 56401</strain>
    </source>
</reference>
<proteinExistence type="inferred from homology"/>
<dbReference type="SUPFAM" id="SSF53822">
    <property type="entry name" value="Periplasmic binding protein-like I"/>
    <property type="match status" value="1"/>
</dbReference>
<comment type="caution">
    <text evidence="4">The sequence shown here is derived from an EMBL/GenBank/DDBJ whole genome shotgun (WGS) entry which is preliminary data.</text>
</comment>
<comment type="similarity">
    <text evidence="1">Belongs to the leucine-binding protein family.</text>
</comment>
<dbReference type="Proteomes" id="UP001597018">
    <property type="component" value="Unassembled WGS sequence"/>
</dbReference>
<dbReference type="InterPro" id="IPR028081">
    <property type="entry name" value="Leu-bd"/>
</dbReference>
<sequence length="331" mass="34703">MVRAALVTPLSGPLAGFGRAGAAALRLWAERFAQPERVSLDVVDAHPDVRAATRHAEGLAPDLLFGPYGSGPTTGAAAALSRLLWNHGGARVSPRPGLVSVLAPARSYFAGAVELISRSFPQVAVVGVVNARTGFGRSVAAGAVAEARRRGLAAIGAEIPTELPDADALLVVGRFEDEVALARRLDRSRWRAVGFVAAGVAEVLAELGDAREGLLGPAQWLPEAAPEPEEGPTAAEFAAAYRARTGSEPPYPAAQAFAAGVIALRCLREAGTADDAAVFDAARRLGITTLFGRFRIDDSGRQVGHRVLTVQWQDGRRVVVWPPERAAAPLR</sequence>
<dbReference type="InterPro" id="IPR051010">
    <property type="entry name" value="BCAA_transport"/>
</dbReference>
<feature type="domain" description="Leucine-binding protein" evidence="3">
    <location>
        <begin position="2"/>
        <end position="315"/>
    </location>
</feature>
<evidence type="ECO:0000256" key="1">
    <source>
        <dbReference type="ARBA" id="ARBA00010062"/>
    </source>
</evidence>
<gene>
    <name evidence="4" type="ORF">ACFQ16_02785</name>
</gene>
<accession>A0ABW3FN41</accession>
<dbReference type="InterPro" id="IPR028082">
    <property type="entry name" value="Peripla_BP_I"/>
</dbReference>
<dbReference type="Pfam" id="PF13458">
    <property type="entry name" value="Peripla_BP_6"/>
    <property type="match status" value="1"/>
</dbReference>
<dbReference type="EMBL" id="JBHTIW010000001">
    <property type="protein sequence ID" value="MFD0918660.1"/>
    <property type="molecule type" value="Genomic_DNA"/>
</dbReference>
<keyword evidence="2" id="KW-0732">Signal</keyword>
<evidence type="ECO:0000313" key="5">
    <source>
        <dbReference type="Proteomes" id="UP001597018"/>
    </source>
</evidence>